<keyword evidence="3 11" id="KW-0732">Signal</keyword>
<proteinExistence type="predicted"/>
<protein>
    <recommendedName>
        <fullName evidence="9">limulus clotting factor C</fullName>
        <ecNumber evidence="9">3.4.21.84</ecNumber>
    </recommendedName>
</protein>
<dbReference type="PRINTS" id="PR00722">
    <property type="entry name" value="CHYMOTRYPSIN"/>
</dbReference>
<dbReference type="PROSITE" id="PS00135">
    <property type="entry name" value="TRYPSIN_SER"/>
    <property type="match status" value="1"/>
</dbReference>
<dbReference type="InterPro" id="IPR009003">
    <property type="entry name" value="Peptidase_S1_PA"/>
</dbReference>
<dbReference type="InterPro" id="IPR001314">
    <property type="entry name" value="Peptidase_S1A"/>
</dbReference>
<evidence type="ECO:0000256" key="7">
    <source>
        <dbReference type="ARBA" id="ARBA00023157"/>
    </source>
</evidence>
<evidence type="ECO:0000256" key="2">
    <source>
        <dbReference type="ARBA" id="ARBA00022670"/>
    </source>
</evidence>
<keyword evidence="14" id="KW-1185">Reference proteome</keyword>
<evidence type="ECO:0000256" key="8">
    <source>
        <dbReference type="ARBA" id="ARBA00052079"/>
    </source>
</evidence>
<dbReference type="EnsemblMetazoa" id="SMAR006662-RA">
    <property type="protein sequence ID" value="SMAR006662-PA"/>
    <property type="gene ID" value="SMAR006662"/>
</dbReference>
<dbReference type="PANTHER" id="PTHR24252">
    <property type="entry name" value="ACROSIN-RELATED"/>
    <property type="match status" value="1"/>
</dbReference>
<feature type="chain" id="PRO_5004579027" description="limulus clotting factor C" evidence="11">
    <location>
        <begin position="29"/>
        <end position="304"/>
    </location>
</feature>
<dbReference type="PhylomeDB" id="T1IZI7"/>
<dbReference type="InterPro" id="IPR018114">
    <property type="entry name" value="TRYPSIN_HIS"/>
</dbReference>
<evidence type="ECO:0000256" key="11">
    <source>
        <dbReference type="SAM" id="SignalP"/>
    </source>
</evidence>
<keyword evidence="1" id="KW-0768">Sushi</keyword>
<dbReference type="EC" id="3.4.21.84" evidence="9"/>
<dbReference type="eggNOG" id="KOG3627">
    <property type="taxonomic scope" value="Eukaryota"/>
</dbReference>
<dbReference type="GO" id="GO:0004252">
    <property type="term" value="F:serine-type endopeptidase activity"/>
    <property type="evidence" value="ECO:0007669"/>
    <property type="project" value="InterPro"/>
</dbReference>
<evidence type="ECO:0000256" key="9">
    <source>
        <dbReference type="ARBA" id="ARBA00066707"/>
    </source>
</evidence>
<accession>T1IZI7</accession>
<organism evidence="13 14">
    <name type="scientific">Strigamia maritima</name>
    <name type="common">European centipede</name>
    <name type="synonym">Geophilus maritimus</name>
    <dbReference type="NCBI Taxonomy" id="126957"/>
    <lineage>
        <taxon>Eukaryota</taxon>
        <taxon>Metazoa</taxon>
        <taxon>Ecdysozoa</taxon>
        <taxon>Arthropoda</taxon>
        <taxon>Myriapoda</taxon>
        <taxon>Chilopoda</taxon>
        <taxon>Pleurostigmophora</taxon>
        <taxon>Geophilomorpha</taxon>
        <taxon>Linotaeniidae</taxon>
        <taxon>Strigamia</taxon>
    </lineage>
</organism>
<dbReference type="GO" id="GO:0042381">
    <property type="term" value="P:hemolymph coagulation"/>
    <property type="evidence" value="ECO:0007669"/>
    <property type="project" value="UniProtKB-KW"/>
</dbReference>
<sequence>MTHKQHKMTGNMWLLCTILLIELSVSIGAFSKECGRGAFRHRQPRFSGKPESRIIGGNEVESNEWPWQVSIQLTHPYWGFVGHWCGGVLIDSNWVITAAHCLVNRLFNFPLPPVWTVVAGEHHLHTKNGAEQSRQVTRVIIHSNFREYHHDIALLKLSESMLLGGESGAVCLPLNNATRNMNLEGVRCVATGWGQKIQGHGNSLTLQKVEMPIVSNKICDKAYSGKYKIPIKSYHLCAGRLNASKGTCVGDSGGPLQCALQEGRWFLVGLTSFGSGCAKPGFPDVFTRLTEYTDWVIKSMKRYE</sequence>
<evidence type="ECO:0000313" key="13">
    <source>
        <dbReference type="EnsemblMetazoa" id="SMAR006662-PA"/>
    </source>
</evidence>
<name>T1IZI7_STRMM</name>
<dbReference type="SUPFAM" id="SSF50494">
    <property type="entry name" value="Trypsin-like serine proteases"/>
    <property type="match status" value="1"/>
</dbReference>
<evidence type="ECO:0000256" key="6">
    <source>
        <dbReference type="ARBA" id="ARBA00022825"/>
    </source>
</evidence>
<evidence type="ECO:0000313" key="14">
    <source>
        <dbReference type="Proteomes" id="UP000014500"/>
    </source>
</evidence>
<evidence type="ECO:0000256" key="4">
    <source>
        <dbReference type="ARBA" id="ARBA00022801"/>
    </source>
</evidence>
<dbReference type="Pfam" id="PF00089">
    <property type="entry name" value="Trypsin"/>
    <property type="match status" value="1"/>
</dbReference>
<dbReference type="PROSITE" id="PS50240">
    <property type="entry name" value="TRYPSIN_DOM"/>
    <property type="match status" value="1"/>
</dbReference>
<dbReference type="HOGENOM" id="CLU_006842_0_4_1"/>
<reference evidence="14" key="1">
    <citation type="submission" date="2011-05" db="EMBL/GenBank/DDBJ databases">
        <authorList>
            <person name="Richards S.R."/>
            <person name="Qu J."/>
            <person name="Jiang H."/>
            <person name="Jhangiani S.N."/>
            <person name="Agravi P."/>
            <person name="Goodspeed R."/>
            <person name="Gross S."/>
            <person name="Mandapat C."/>
            <person name="Jackson L."/>
            <person name="Mathew T."/>
            <person name="Pu L."/>
            <person name="Thornton R."/>
            <person name="Saada N."/>
            <person name="Wilczek-Boney K.B."/>
            <person name="Lee S."/>
            <person name="Kovar C."/>
            <person name="Wu Y."/>
            <person name="Scherer S.E."/>
            <person name="Worley K.C."/>
            <person name="Muzny D.M."/>
            <person name="Gibbs R."/>
        </authorList>
    </citation>
    <scope>NUCLEOTIDE SEQUENCE</scope>
    <source>
        <strain evidence="14">Brora</strain>
    </source>
</reference>
<dbReference type="PANTHER" id="PTHR24252:SF7">
    <property type="entry name" value="HYALIN"/>
    <property type="match status" value="1"/>
</dbReference>
<keyword evidence="2 10" id="KW-0645">Protease</keyword>
<dbReference type="EMBL" id="AFFK01020457">
    <property type="status" value="NOT_ANNOTATED_CDS"/>
    <property type="molecule type" value="Genomic_DNA"/>
</dbReference>
<feature type="domain" description="Peptidase S1" evidence="12">
    <location>
        <begin position="54"/>
        <end position="301"/>
    </location>
</feature>
<dbReference type="InterPro" id="IPR001254">
    <property type="entry name" value="Trypsin_dom"/>
</dbReference>
<dbReference type="CDD" id="cd00190">
    <property type="entry name" value="Tryp_SPc"/>
    <property type="match status" value="1"/>
</dbReference>
<dbReference type="OMA" id="VESNEWP"/>
<dbReference type="InterPro" id="IPR043504">
    <property type="entry name" value="Peptidase_S1_PA_chymotrypsin"/>
</dbReference>
<keyword evidence="4 10" id="KW-0378">Hydrolase</keyword>
<evidence type="ECO:0000259" key="12">
    <source>
        <dbReference type="PROSITE" id="PS50240"/>
    </source>
</evidence>
<dbReference type="Gene3D" id="2.40.10.10">
    <property type="entry name" value="Trypsin-like serine proteases"/>
    <property type="match status" value="1"/>
</dbReference>
<keyword evidence="6 10" id="KW-0720">Serine protease</keyword>
<dbReference type="PROSITE" id="PS00134">
    <property type="entry name" value="TRYPSIN_HIS"/>
    <property type="match status" value="1"/>
</dbReference>
<dbReference type="AlphaFoldDB" id="T1IZI7"/>
<feature type="signal peptide" evidence="11">
    <location>
        <begin position="1"/>
        <end position="28"/>
    </location>
</feature>
<evidence type="ECO:0000256" key="10">
    <source>
        <dbReference type="RuleBase" id="RU363034"/>
    </source>
</evidence>
<evidence type="ECO:0000256" key="3">
    <source>
        <dbReference type="ARBA" id="ARBA00022729"/>
    </source>
</evidence>
<evidence type="ECO:0000256" key="1">
    <source>
        <dbReference type="ARBA" id="ARBA00022659"/>
    </source>
</evidence>
<comment type="catalytic activity">
    <reaction evidence="8">
        <text>Selective cleavage of 103-Arg-|-Ser-104 and 124-Ile-|-Ile-125 bonds in Limulus clotting factor B to form activated factor B. Cleavage of -Pro-Arg-|-Xaa- bonds in synthetic substrates.</text>
        <dbReference type="EC" id="3.4.21.84"/>
    </reaction>
</comment>
<evidence type="ECO:0000256" key="5">
    <source>
        <dbReference type="ARBA" id="ARBA00022820"/>
    </source>
</evidence>
<dbReference type="FunFam" id="2.40.10.10:FF:000120">
    <property type="entry name" value="Putative serine protease"/>
    <property type="match status" value="1"/>
</dbReference>
<reference evidence="13" key="2">
    <citation type="submission" date="2015-02" db="UniProtKB">
        <authorList>
            <consortium name="EnsemblMetazoa"/>
        </authorList>
    </citation>
    <scope>IDENTIFICATION</scope>
</reference>
<dbReference type="SMART" id="SM00020">
    <property type="entry name" value="Tryp_SPc"/>
    <property type="match status" value="1"/>
</dbReference>
<dbReference type="Proteomes" id="UP000014500">
    <property type="component" value="Unassembled WGS sequence"/>
</dbReference>
<dbReference type="GO" id="GO:0006508">
    <property type="term" value="P:proteolysis"/>
    <property type="evidence" value="ECO:0007669"/>
    <property type="project" value="UniProtKB-KW"/>
</dbReference>
<dbReference type="STRING" id="126957.T1IZI7"/>
<keyword evidence="5" id="KW-0353">Hemolymph clotting</keyword>
<keyword evidence="7" id="KW-1015">Disulfide bond</keyword>
<dbReference type="InterPro" id="IPR033116">
    <property type="entry name" value="TRYPSIN_SER"/>
</dbReference>